<dbReference type="PROSITE" id="PS00108">
    <property type="entry name" value="PROTEIN_KINASE_ST"/>
    <property type="match status" value="1"/>
</dbReference>
<dbReference type="Gene3D" id="1.10.510.10">
    <property type="entry name" value="Transferase(Phosphotransferase) domain 1"/>
    <property type="match status" value="1"/>
</dbReference>
<dbReference type="OrthoDB" id="1901798at2759"/>
<proteinExistence type="predicted"/>
<dbReference type="Pfam" id="PF07714">
    <property type="entry name" value="PK_Tyr_Ser-Thr"/>
    <property type="match status" value="1"/>
</dbReference>
<keyword evidence="4 11" id="KW-0418">Kinase</keyword>
<evidence type="ECO:0000256" key="1">
    <source>
        <dbReference type="ARBA" id="ARBA00022527"/>
    </source>
</evidence>
<dbReference type="SUPFAM" id="SSF56112">
    <property type="entry name" value="Protein kinase-like (PK-like)"/>
    <property type="match status" value="1"/>
</dbReference>
<dbReference type="InterPro" id="IPR057597">
    <property type="entry name" value="ALE2_N"/>
</dbReference>
<evidence type="ECO:0000256" key="6">
    <source>
        <dbReference type="PROSITE-ProRule" id="PRU10141"/>
    </source>
</evidence>
<feature type="signal peptide" evidence="9">
    <location>
        <begin position="1"/>
        <end position="19"/>
    </location>
</feature>
<dbReference type="PROSITE" id="PS00107">
    <property type="entry name" value="PROTEIN_KINASE_ATP"/>
    <property type="match status" value="1"/>
</dbReference>
<keyword evidence="12" id="KW-1185">Reference proteome</keyword>
<name>A0A5B6XAP2_9ROSI</name>
<keyword evidence="8" id="KW-0812">Transmembrane</keyword>
<evidence type="ECO:0000256" key="4">
    <source>
        <dbReference type="ARBA" id="ARBA00022777"/>
    </source>
</evidence>
<dbReference type="Gene3D" id="3.30.200.20">
    <property type="entry name" value="Phosphorylase Kinase, domain 1"/>
    <property type="match status" value="1"/>
</dbReference>
<evidence type="ECO:0000256" key="7">
    <source>
        <dbReference type="SAM" id="MobiDB-lite"/>
    </source>
</evidence>
<keyword evidence="2" id="KW-0808">Transferase</keyword>
<dbReference type="InterPro" id="IPR000719">
    <property type="entry name" value="Prot_kinase_dom"/>
</dbReference>
<dbReference type="InterPro" id="IPR017441">
    <property type="entry name" value="Protein_kinase_ATP_BS"/>
</dbReference>
<evidence type="ECO:0000313" key="12">
    <source>
        <dbReference type="Proteomes" id="UP000325315"/>
    </source>
</evidence>
<keyword evidence="11" id="KW-0675">Receptor</keyword>
<accession>A0A5B6XAP2</accession>
<keyword evidence="8" id="KW-0472">Membrane</keyword>
<dbReference type="Pfam" id="PF23180">
    <property type="entry name" value="ALE2_N"/>
    <property type="match status" value="1"/>
</dbReference>
<dbReference type="CDD" id="cd14066">
    <property type="entry name" value="STKc_IRAK"/>
    <property type="match status" value="1"/>
</dbReference>
<feature type="chain" id="PRO_5022793089" evidence="9">
    <location>
        <begin position="20"/>
        <end position="952"/>
    </location>
</feature>
<evidence type="ECO:0000256" key="8">
    <source>
        <dbReference type="SAM" id="Phobius"/>
    </source>
</evidence>
<feature type="region of interest" description="Disordered" evidence="7">
    <location>
        <begin position="497"/>
        <end position="519"/>
    </location>
</feature>
<keyword evidence="1" id="KW-0723">Serine/threonine-protein kinase</keyword>
<dbReference type="InterPro" id="IPR008271">
    <property type="entry name" value="Ser/Thr_kinase_AS"/>
</dbReference>
<comment type="caution">
    <text evidence="11">The sequence shown here is derived from an EMBL/GenBank/DDBJ whole genome shotgun (WGS) entry which is preliminary data.</text>
</comment>
<dbReference type="AlphaFoldDB" id="A0A5B6XAP2"/>
<dbReference type="Proteomes" id="UP000325315">
    <property type="component" value="Unassembled WGS sequence"/>
</dbReference>
<feature type="binding site" evidence="6">
    <location>
        <position position="583"/>
    </location>
    <ligand>
        <name>ATP</name>
        <dbReference type="ChEBI" id="CHEBI:30616"/>
    </ligand>
</feature>
<evidence type="ECO:0000259" key="10">
    <source>
        <dbReference type="PROSITE" id="PS50011"/>
    </source>
</evidence>
<dbReference type="PANTHER" id="PTHR47989">
    <property type="entry name" value="OS01G0750732 PROTEIN"/>
    <property type="match status" value="1"/>
</dbReference>
<dbReference type="PANTHER" id="PTHR47989:SF45">
    <property type="entry name" value="OS01G0709500 PROTEIN"/>
    <property type="match status" value="1"/>
</dbReference>
<dbReference type="GO" id="GO:0005524">
    <property type="term" value="F:ATP binding"/>
    <property type="evidence" value="ECO:0007669"/>
    <property type="project" value="UniProtKB-UniRule"/>
</dbReference>
<evidence type="ECO:0000313" key="11">
    <source>
        <dbReference type="EMBL" id="KAA3490364.1"/>
    </source>
</evidence>
<protein>
    <submittedName>
        <fullName evidence="11">Receptor-like serine/threonine-protein kinase ALE2</fullName>
    </submittedName>
</protein>
<keyword evidence="3 6" id="KW-0547">Nucleotide-binding</keyword>
<dbReference type="InterPro" id="IPR011009">
    <property type="entry name" value="Kinase-like_dom_sf"/>
</dbReference>
<organism evidence="11 12">
    <name type="scientific">Gossypium australe</name>
    <dbReference type="NCBI Taxonomy" id="47621"/>
    <lineage>
        <taxon>Eukaryota</taxon>
        <taxon>Viridiplantae</taxon>
        <taxon>Streptophyta</taxon>
        <taxon>Embryophyta</taxon>
        <taxon>Tracheophyta</taxon>
        <taxon>Spermatophyta</taxon>
        <taxon>Magnoliopsida</taxon>
        <taxon>eudicotyledons</taxon>
        <taxon>Gunneridae</taxon>
        <taxon>Pentapetalae</taxon>
        <taxon>rosids</taxon>
        <taxon>malvids</taxon>
        <taxon>Malvales</taxon>
        <taxon>Malvaceae</taxon>
        <taxon>Malvoideae</taxon>
        <taxon>Gossypium</taxon>
    </lineage>
</organism>
<evidence type="ECO:0000256" key="9">
    <source>
        <dbReference type="SAM" id="SignalP"/>
    </source>
</evidence>
<keyword evidence="5 6" id="KW-0067">ATP-binding</keyword>
<feature type="domain" description="Protein kinase" evidence="10">
    <location>
        <begin position="555"/>
        <end position="831"/>
    </location>
</feature>
<evidence type="ECO:0000256" key="2">
    <source>
        <dbReference type="ARBA" id="ARBA00022679"/>
    </source>
</evidence>
<reference evidence="12" key="1">
    <citation type="journal article" date="2019" name="Plant Biotechnol. J.">
        <title>Genome sequencing of the Australian wild diploid species Gossypium australe highlights disease resistance and delayed gland morphogenesis.</title>
        <authorList>
            <person name="Cai Y."/>
            <person name="Cai X."/>
            <person name="Wang Q."/>
            <person name="Wang P."/>
            <person name="Zhang Y."/>
            <person name="Cai C."/>
            <person name="Xu Y."/>
            <person name="Wang K."/>
            <person name="Zhou Z."/>
            <person name="Wang C."/>
            <person name="Geng S."/>
            <person name="Li B."/>
            <person name="Dong Q."/>
            <person name="Hou Y."/>
            <person name="Wang H."/>
            <person name="Ai P."/>
            <person name="Liu Z."/>
            <person name="Yi F."/>
            <person name="Sun M."/>
            <person name="An G."/>
            <person name="Cheng J."/>
            <person name="Zhang Y."/>
            <person name="Shi Q."/>
            <person name="Xie Y."/>
            <person name="Shi X."/>
            <person name="Chang Y."/>
            <person name="Huang F."/>
            <person name="Chen Y."/>
            <person name="Hong S."/>
            <person name="Mi L."/>
            <person name="Sun Q."/>
            <person name="Zhang L."/>
            <person name="Zhou B."/>
            <person name="Peng R."/>
            <person name="Zhang X."/>
            <person name="Liu F."/>
        </authorList>
    </citation>
    <scope>NUCLEOTIDE SEQUENCE [LARGE SCALE GENOMIC DNA]</scope>
    <source>
        <strain evidence="12">cv. PA1801</strain>
    </source>
</reference>
<dbReference type="GO" id="GO:0004674">
    <property type="term" value="F:protein serine/threonine kinase activity"/>
    <property type="evidence" value="ECO:0007669"/>
    <property type="project" value="UniProtKB-KW"/>
</dbReference>
<dbReference type="EMBL" id="SMMG02000001">
    <property type="protein sequence ID" value="KAA3490364.1"/>
    <property type="molecule type" value="Genomic_DNA"/>
</dbReference>
<feature type="transmembrane region" description="Helical" evidence="8">
    <location>
        <begin position="32"/>
        <end position="50"/>
    </location>
</feature>
<dbReference type="PROSITE" id="PS50011">
    <property type="entry name" value="PROTEIN_KINASE_DOM"/>
    <property type="match status" value="1"/>
</dbReference>
<keyword evidence="9" id="KW-0732">Signal</keyword>
<feature type="transmembrane region" description="Helical" evidence="8">
    <location>
        <begin position="462"/>
        <end position="486"/>
    </location>
</feature>
<evidence type="ECO:0000256" key="3">
    <source>
        <dbReference type="ARBA" id="ARBA00022741"/>
    </source>
</evidence>
<sequence length="952" mass="104685">MGFQFQFILLLVTICITLCAMSVDGSSVCLVYFLSQVTVFTVTIVFTLIADPAPSLTPTTPSFGRTRHGKLAAVPSSKVFHHSSSSMDRSPTKAIHPHHALKPSSISLAPTAPSFGFPAKNWMHGPASLPLAPFHKHHHARKHFRNSAPRPSYSIHQPAYRQQVPAVSPSQYSTPSWVSPAPSPIATSNHFHSMGSAYFFHCLTMLSFTNFKLFINNYHIIFMIVDMPILQPATSPIASSLKKMKAPPPSIVMALPPPPPNKGTKYLLFDLYFLIKRRKQRLNSISFADCTSVACSEPLTYTPPGSPCGCVWPIQVKLQLGVSIYTFFPLVSELAQEIAAGIRLNHSQVRIMGANAVSQELEKSTVLINLVPWEVKFDYTTALLIYNKFWNRQVFIKASLFGPYEVGYVRYPGLPPSPPVASSSVSAIDDRPFTGRNNHGQAIKPLGVDVPKRKREGPTRSMIALIILSSFSAFVVCLGIIWLILWKWGACVKEPEHKPQTTKFSPPPPSGSTRAVMQGSKSSAASMSISSGGMTYTGLAKNFTLNDIERATNSFDASRVIGEGGFGIVYRGSLDDGAAVAVKALKREDQHGGQEFLAEVEMLSRLHHRNLVKLIGICTEDNTRCLVYELVPNGSLESHLHGAEKETDPLDWGARMKIALGAARGLAYLHEDSSPRVIHRDFKSSNILLEHDFTPKVSDFGLARTAIEEGNKYISTHVMGTFGYLAPEYAMTGHLLVKSDVYSYGVVLLELLTGRKPVDLLQPPGQENLVAWARPLLTDKEGLEMVIDPAIKSDISLDSIAKVAAIASMCVQPEVSHRPFMGEVVQALKLVCNEFDEKMEVESKAGIQEDFPKTVDSKLSRLSSELVEASDTYHPIPGYDYSHESNIPLSSSDLLSIPPGPELQEPGSFRRHSCSAPLGTGRRGHFLQRIRSLSRGSRSEHGFSVKFWRGSR</sequence>
<dbReference type="FunFam" id="1.10.510.10:FF:000051">
    <property type="entry name" value="Receptor-like serine/threonine-protein kinase ALE2"/>
    <property type="match status" value="1"/>
</dbReference>
<evidence type="ECO:0000256" key="5">
    <source>
        <dbReference type="ARBA" id="ARBA00022840"/>
    </source>
</evidence>
<dbReference type="FunFam" id="3.30.200.20:FF:000146">
    <property type="entry name" value="receptor-like serine/threonine-protein kinase ALE2"/>
    <property type="match status" value="1"/>
</dbReference>
<gene>
    <name evidence="11" type="ORF">EPI10_033838</name>
</gene>
<keyword evidence="8" id="KW-1133">Transmembrane helix</keyword>
<dbReference type="InterPro" id="IPR001245">
    <property type="entry name" value="Ser-Thr/Tyr_kinase_cat_dom"/>
</dbReference>